<reference evidence="1" key="1">
    <citation type="submission" date="2021-05" db="EMBL/GenBank/DDBJ databases">
        <authorList>
            <person name="Scholz U."/>
            <person name="Mascher M."/>
            <person name="Fiebig A."/>
        </authorList>
    </citation>
    <scope>NUCLEOTIDE SEQUENCE [LARGE SCALE GENOMIC DNA]</scope>
</reference>
<dbReference type="EnsemblPlants" id="AVESA.00010b.r2.1DG0164670.1">
    <property type="protein sequence ID" value="AVESA.00010b.r2.1DG0164670.1.CDS"/>
    <property type="gene ID" value="AVESA.00010b.r2.1DG0164670"/>
</dbReference>
<name>A0ACD5U2J9_AVESA</name>
<dbReference type="Proteomes" id="UP001732700">
    <property type="component" value="Chromosome 1D"/>
</dbReference>
<keyword evidence="2" id="KW-1185">Reference proteome</keyword>
<protein>
    <submittedName>
        <fullName evidence="1">Uncharacterized protein</fullName>
    </submittedName>
</protein>
<reference evidence="1" key="2">
    <citation type="submission" date="2025-09" db="UniProtKB">
        <authorList>
            <consortium name="EnsemblPlants"/>
        </authorList>
    </citation>
    <scope>IDENTIFICATION</scope>
</reference>
<evidence type="ECO:0000313" key="2">
    <source>
        <dbReference type="Proteomes" id="UP001732700"/>
    </source>
</evidence>
<organism evidence="1 2">
    <name type="scientific">Avena sativa</name>
    <name type="common">Oat</name>
    <dbReference type="NCBI Taxonomy" id="4498"/>
    <lineage>
        <taxon>Eukaryota</taxon>
        <taxon>Viridiplantae</taxon>
        <taxon>Streptophyta</taxon>
        <taxon>Embryophyta</taxon>
        <taxon>Tracheophyta</taxon>
        <taxon>Spermatophyta</taxon>
        <taxon>Magnoliopsida</taxon>
        <taxon>Liliopsida</taxon>
        <taxon>Poales</taxon>
        <taxon>Poaceae</taxon>
        <taxon>BOP clade</taxon>
        <taxon>Pooideae</taxon>
        <taxon>Poodae</taxon>
        <taxon>Poeae</taxon>
        <taxon>Poeae Chloroplast Group 1 (Aveneae type)</taxon>
        <taxon>Aveninae</taxon>
        <taxon>Avena</taxon>
    </lineage>
</organism>
<accession>A0ACD5U2J9</accession>
<evidence type="ECO:0000313" key="1">
    <source>
        <dbReference type="EnsemblPlants" id="AVESA.00010b.r2.1DG0164670.1.CDS"/>
    </source>
</evidence>
<sequence length="461" mass="52330">MEEDPMAVALPEDALAEILRRLPLRSLATSRCVCKAWCAIVDGRRLLLRELLPHSVRGIFLKYTELPCPAFLSHPCLEPNILGKLNFHRLPSGYSRASILDHCNGLLLYKDLEGLHVSNPATQWRASLPPPPLPPPDRFHEPPHLVFDPRESLHYEVLLVPECPLIEERDEPSKEWPASVWVLCAFSSRTGQWEERAFVREGEAAGMASEEVLQRSNEYGQNCSAYWHGALFVQSNGGFTVMRICLSNNKYRVIKMPTDIGEIEYYDVYLGRSKGGLCCASFHDWHKLRVWILDDSGGTIEWVLKHHIDLHNSVASLISHLEENNGPWILEDGNSGEHYGQQNLQDVNTDEDHNNNALVKSKVEWDSDNDNIVDNESEVVQRFWGYITVLGFHPYKDVIFLNISLDRALAYHLDTSTVQDLGKIRPNGYYSHVAGITSSFPYTPCLITDFPENKLEAFIEG</sequence>
<proteinExistence type="predicted"/>